<dbReference type="SUPFAM" id="SSF56801">
    <property type="entry name" value="Acetyl-CoA synthetase-like"/>
    <property type="match status" value="1"/>
</dbReference>
<dbReference type="RefSeq" id="WP_106246443.1">
    <property type="nucleotide sequence ID" value="NZ_PVZC01000004.1"/>
</dbReference>
<comment type="catalytic activity">
    <reaction evidence="3">
        <text>a long-chain fatty acid + ATP + CoA = a long-chain fatty acyl-CoA + AMP + diphosphate</text>
        <dbReference type="Rhea" id="RHEA:15421"/>
        <dbReference type="ChEBI" id="CHEBI:30616"/>
        <dbReference type="ChEBI" id="CHEBI:33019"/>
        <dbReference type="ChEBI" id="CHEBI:57287"/>
        <dbReference type="ChEBI" id="CHEBI:57560"/>
        <dbReference type="ChEBI" id="CHEBI:83139"/>
        <dbReference type="ChEBI" id="CHEBI:456215"/>
        <dbReference type="EC" id="6.2.1.3"/>
    </reaction>
    <physiologicalReaction direction="left-to-right" evidence="3">
        <dbReference type="Rhea" id="RHEA:15422"/>
    </physiologicalReaction>
</comment>
<evidence type="ECO:0000313" key="6">
    <source>
        <dbReference type="EMBL" id="PRX98879.1"/>
    </source>
</evidence>
<feature type="coiled-coil region" evidence="4">
    <location>
        <begin position="530"/>
        <end position="557"/>
    </location>
</feature>
<gene>
    <name evidence="6" type="ORF">CLV72_104459</name>
</gene>
<dbReference type="InterPro" id="IPR020845">
    <property type="entry name" value="AMP-binding_CS"/>
</dbReference>
<keyword evidence="1" id="KW-0547">Nucleotide-binding</keyword>
<dbReference type="Gene3D" id="3.30.300.30">
    <property type="match status" value="1"/>
</dbReference>
<name>A0A2T0Q531_9ACTN</name>
<dbReference type="PANTHER" id="PTHR43272:SF33">
    <property type="entry name" value="AMP-BINDING DOMAIN-CONTAINING PROTEIN-RELATED"/>
    <property type="match status" value="1"/>
</dbReference>
<dbReference type="GO" id="GO:0005524">
    <property type="term" value="F:ATP binding"/>
    <property type="evidence" value="ECO:0007669"/>
    <property type="project" value="UniProtKB-KW"/>
</dbReference>
<accession>A0A2T0Q531</accession>
<keyword evidence="2" id="KW-0067">ATP-binding</keyword>
<protein>
    <submittedName>
        <fullName evidence="6">Long-chain acyl-CoA synthetase</fullName>
    </submittedName>
</protein>
<dbReference type="InterPro" id="IPR000873">
    <property type="entry name" value="AMP-dep_synth/lig_dom"/>
</dbReference>
<dbReference type="Proteomes" id="UP000237846">
    <property type="component" value="Unassembled WGS sequence"/>
</dbReference>
<dbReference type="PANTHER" id="PTHR43272">
    <property type="entry name" value="LONG-CHAIN-FATTY-ACID--COA LIGASE"/>
    <property type="match status" value="1"/>
</dbReference>
<evidence type="ECO:0000313" key="7">
    <source>
        <dbReference type="Proteomes" id="UP000237846"/>
    </source>
</evidence>
<dbReference type="InterPro" id="IPR042099">
    <property type="entry name" value="ANL_N_sf"/>
</dbReference>
<dbReference type="PROSITE" id="PS00455">
    <property type="entry name" value="AMP_BINDING"/>
    <property type="match status" value="1"/>
</dbReference>
<comment type="caution">
    <text evidence="6">The sequence shown here is derived from an EMBL/GenBank/DDBJ whole genome shotgun (WGS) entry which is preliminary data.</text>
</comment>
<organism evidence="6 7">
    <name type="scientific">Allonocardiopsis opalescens</name>
    <dbReference type="NCBI Taxonomy" id="1144618"/>
    <lineage>
        <taxon>Bacteria</taxon>
        <taxon>Bacillati</taxon>
        <taxon>Actinomycetota</taxon>
        <taxon>Actinomycetes</taxon>
        <taxon>Streptosporangiales</taxon>
        <taxon>Allonocardiopsis</taxon>
    </lineage>
</organism>
<evidence type="ECO:0000256" key="1">
    <source>
        <dbReference type="ARBA" id="ARBA00022741"/>
    </source>
</evidence>
<keyword evidence="7" id="KW-1185">Reference proteome</keyword>
<sequence>MRQYSANAPEDERFRGLTDLIYANAKEAPHDAVFSRRVGGEWQDVTTTAFLQAVVEVARGLVATGIMPGDRVALLCRTRYEWPLVNFAVWAVRAVLVPVYPTASVEQLRWVLGDSGAVAVVVETAEDAEKVAAARTGLPGLSHVWRLDAGVLGQLTEAGRYLDPNAVNELRLAATPDDTATITYTSGTSGMPKGCTLTHGNFLRETQTAMGAVEPLLERMRELGEPRCTLLFVPLAHVLGHVVQIGCVRARVRVGHTPDTSALSADLADFRPTFLLAVPYVLERLVGAARRRAEEAGRAKAFDGAVAVAAANGRTRGRLGRWDRIRYAAYDRLVYNKIRAALGGRLRFVLTGGASLAPRLHHFFQGIDIRVLEGYGLTETTAAITLNTPAHTRAGTVGRPLPGVTIGISDDGEVLVKGEHVFRGYWRNAAATDAAFIDGWFATGDLGRLDDDGYLTITGRRKELIVTSGGTNVAPVAVEDHLRAHPLISQAMVVGDNRPYPAALITLDAEYLEYWKIVNRKPLSATPAELAADRELLAELQQAVDAANLAVSRLESVRAFRVLDRDFTVDNGYLTPSLKLRRTAIETDFAAAIAALYR</sequence>
<dbReference type="Pfam" id="PF23562">
    <property type="entry name" value="AMP-binding_C_3"/>
    <property type="match status" value="1"/>
</dbReference>
<dbReference type="EMBL" id="PVZC01000004">
    <property type="protein sequence ID" value="PRX98879.1"/>
    <property type="molecule type" value="Genomic_DNA"/>
</dbReference>
<dbReference type="GO" id="GO:0004467">
    <property type="term" value="F:long-chain fatty acid-CoA ligase activity"/>
    <property type="evidence" value="ECO:0007669"/>
    <property type="project" value="UniProtKB-EC"/>
</dbReference>
<dbReference type="GO" id="GO:0016020">
    <property type="term" value="C:membrane"/>
    <property type="evidence" value="ECO:0007669"/>
    <property type="project" value="TreeGrafter"/>
</dbReference>
<evidence type="ECO:0000256" key="3">
    <source>
        <dbReference type="ARBA" id="ARBA00024484"/>
    </source>
</evidence>
<dbReference type="InterPro" id="IPR045851">
    <property type="entry name" value="AMP-bd_C_sf"/>
</dbReference>
<keyword evidence="4" id="KW-0175">Coiled coil</keyword>
<feature type="domain" description="AMP-dependent synthetase/ligase" evidence="5">
    <location>
        <begin position="24"/>
        <end position="426"/>
    </location>
</feature>
<dbReference type="CDD" id="cd05907">
    <property type="entry name" value="VL_LC_FACS_like"/>
    <property type="match status" value="1"/>
</dbReference>
<dbReference type="AlphaFoldDB" id="A0A2T0Q531"/>
<proteinExistence type="predicted"/>
<dbReference type="Gene3D" id="3.40.50.12780">
    <property type="entry name" value="N-terminal domain of ligase-like"/>
    <property type="match status" value="1"/>
</dbReference>
<evidence type="ECO:0000256" key="2">
    <source>
        <dbReference type="ARBA" id="ARBA00022840"/>
    </source>
</evidence>
<evidence type="ECO:0000256" key="4">
    <source>
        <dbReference type="SAM" id="Coils"/>
    </source>
</evidence>
<dbReference type="OrthoDB" id="9803968at2"/>
<evidence type="ECO:0000259" key="5">
    <source>
        <dbReference type="Pfam" id="PF00501"/>
    </source>
</evidence>
<dbReference type="Pfam" id="PF00501">
    <property type="entry name" value="AMP-binding"/>
    <property type="match status" value="1"/>
</dbReference>
<reference evidence="6 7" key="1">
    <citation type="submission" date="2018-03" db="EMBL/GenBank/DDBJ databases">
        <title>Genomic Encyclopedia of Archaeal and Bacterial Type Strains, Phase II (KMG-II): from individual species to whole genera.</title>
        <authorList>
            <person name="Goeker M."/>
        </authorList>
    </citation>
    <scope>NUCLEOTIDE SEQUENCE [LARGE SCALE GENOMIC DNA]</scope>
    <source>
        <strain evidence="6 7">DSM 45601</strain>
    </source>
</reference>